<dbReference type="InterPro" id="IPR039968">
    <property type="entry name" value="BcerS-like"/>
</dbReference>
<proteinExistence type="predicted"/>
<name>A0A8J6LHW6_9FIRM</name>
<dbReference type="Proteomes" id="UP000657177">
    <property type="component" value="Unassembled WGS sequence"/>
</dbReference>
<evidence type="ECO:0000313" key="2">
    <source>
        <dbReference type="EMBL" id="MBA2131971.1"/>
    </source>
</evidence>
<comment type="caution">
    <text evidence="2">The sequence shown here is derived from an EMBL/GenBank/DDBJ whole genome shotgun (WGS) entry which is preliminary data.</text>
</comment>
<evidence type="ECO:0000259" key="1">
    <source>
        <dbReference type="PROSITE" id="PS51186"/>
    </source>
</evidence>
<dbReference type="InterPro" id="IPR000182">
    <property type="entry name" value="GNAT_dom"/>
</dbReference>
<dbReference type="Gene3D" id="3.40.630.30">
    <property type="match status" value="2"/>
</dbReference>
<gene>
    <name evidence="2" type="ORF">G5B42_00135</name>
</gene>
<dbReference type="PANTHER" id="PTHR41368:SF1">
    <property type="entry name" value="PROTEIN YGHO"/>
    <property type="match status" value="1"/>
</dbReference>
<reference evidence="2" key="1">
    <citation type="submission" date="2020-06" db="EMBL/GenBank/DDBJ databases">
        <title>Novel chitinolytic bacterium.</title>
        <authorList>
            <person name="Ungkulpasvich U."/>
            <person name="Kosugi A."/>
            <person name="Uke A."/>
        </authorList>
    </citation>
    <scope>NUCLEOTIDE SEQUENCE</scope>
    <source>
        <strain evidence="2">UUS1-1</strain>
    </source>
</reference>
<keyword evidence="3" id="KW-1185">Reference proteome</keyword>
<dbReference type="InterPro" id="IPR016181">
    <property type="entry name" value="Acyl_CoA_acyltransferase"/>
</dbReference>
<sequence>MPLLSLKKTSPADCQVTVTKVQTKRDWRVFINLPWLLYKNDPYWVPPLKAEMWDTVNPKKNPLMKLGPYQYFIAWVNGQPAGRIGTGIDEKLNREKNKKEGYITLFESINDYRVAKELFDHATAWLKERGMTAVTGPQSPSNGDDYRGLLIKGFDSEPVLLNSYNPPYYVDFFERYGFTKFFDRFAFYYDLSKPVTKRFEESVAALKKRYRFTTRNLDLKNLDRELVGIQKLLVRSWPENWPDMVPPSLPEIQDEVDKLLPVADKDLLVVAVDEQGEIIGLAIALPDYNQVFKRLNGRLFPLGFIKFLWYRRKIDGGRSLILMVDPAYHKKGVSAAMYLHMFESALQKGYRYGEGSTIHEFNTKMVNDAIRAGGVLYKIYRIYKKDL</sequence>
<dbReference type="GO" id="GO:0016747">
    <property type="term" value="F:acyltransferase activity, transferring groups other than amino-acyl groups"/>
    <property type="evidence" value="ECO:0007669"/>
    <property type="project" value="InterPro"/>
</dbReference>
<dbReference type="AlphaFoldDB" id="A0A8J6LHW6"/>
<protein>
    <submittedName>
        <fullName evidence="2">GNAT family N-acetyltransferase</fullName>
    </submittedName>
</protein>
<feature type="domain" description="N-acetyltransferase" evidence="1">
    <location>
        <begin position="16"/>
        <end position="196"/>
    </location>
</feature>
<dbReference type="EMBL" id="JAAKDE010000001">
    <property type="protein sequence ID" value="MBA2131971.1"/>
    <property type="molecule type" value="Genomic_DNA"/>
</dbReference>
<dbReference type="RefSeq" id="WP_181338416.1">
    <property type="nucleotide sequence ID" value="NZ_JAAKDE010000001.1"/>
</dbReference>
<dbReference type="PROSITE" id="PS51186">
    <property type="entry name" value="GNAT"/>
    <property type="match status" value="1"/>
</dbReference>
<dbReference type="CDD" id="cd04301">
    <property type="entry name" value="NAT_SF"/>
    <property type="match status" value="2"/>
</dbReference>
<evidence type="ECO:0000313" key="3">
    <source>
        <dbReference type="Proteomes" id="UP000657177"/>
    </source>
</evidence>
<dbReference type="SUPFAM" id="SSF55729">
    <property type="entry name" value="Acyl-CoA N-acyltransferases (Nat)"/>
    <property type="match status" value="1"/>
</dbReference>
<dbReference type="PANTHER" id="PTHR41368">
    <property type="entry name" value="PROTEIN YGHO"/>
    <property type="match status" value="1"/>
</dbReference>
<accession>A0A8J6LHW6</accession>
<organism evidence="2 3">
    <name type="scientific">Capillibacterium thermochitinicola</name>
    <dbReference type="NCBI Taxonomy" id="2699427"/>
    <lineage>
        <taxon>Bacteria</taxon>
        <taxon>Bacillati</taxon>
        <taxon>Bacillota</taxon>
        <taxon>Capillibacterium</taxon>
    </lineage>
</organism>